<gene>
    <name evidence="1" type="ORF">QCA50_007910</name>
</gene>
<evidence type="ECO:0000313" key="1">
    <source>
        <dbReference type="EMBL" id="KAK7689219.1"/>
    </source>
</evidence>
<protein>
    <submittedName>
        <fullName evidence="1">Uncharacterized protein</fullName>
    </submittedName>
</protein>
<comment type="caution">
    <text evidence="1">The sequence shown here is derived from an EMBL/GenBank/DDBJ whole genome shotgun (WGS) entry which is preliminary data.</text>
</comment>
<evidence type="ECO:0000313" key="2">
    <source>
        <dbReference type="Proteomes" id="UP001385951"/>
    </source>
</evidence>
<proteinExistence type="predicted"/>
<accession>A0AAW0GC31</accession>
<reference evidence="1 2" key="1">
    <citation type="submission" date="2022-09" db="EMBL/GenBank/DDBJ databases">
        <authorList>
            <person name="Palmer J.M."/>
        </authorList>
    </citation>
    <scope>NUCLEOTIDE SEQUENCE [LARGE SCALE GENOMIC DNA]</scope>
    <source>
        <strain evidence="1 2">DSM 7382</strain>
    </source>
</reference>
<dbReference type="Proteomes" id="UP001385951">
    <property type="component" value="Unassembled WGS sequence"/>
</dbReference>
<name>A0AAW0GC31_9APHY</name>
<dbReference type="EMBL" id="JASBNA010000009">
    <property type="protein sequence ID" value="KAK7689219.1"/>
    <property type="molecule type" value="Genomic_DNA"/>
</dbReference>
<organism evidence="1 2">
    <name type="scientific">Cerrena zonata</name>
    <dbReference type="NCBI Taxonomy" id="2478898"/>
    <lineage>
        <taxon>Eukaryota</taxon>
        <taxon>Fungi</taxon>
        <taxon>Dikarya</taxon>
        <taxon>Basidiomycota</taxon>
        <taxon>Agaricomycotina</taxon>
        <taxon>Agaricomycetes</taxon>
        <taxon>Polyporales</taxon>
        <taxon>Cerrenaceae</taxon>
        <taxon>Cerrena</taxon>
    </lineage>
</organism>
<keyword evidence="2" id="KW-1185">Reference proteome</keyword>
<dbReference type="AlphaFoldDB" id="A0AAW0GC31"/>
<sequence length="99" mass="11095">MFRMMQLCCDLGREGSFHYTSLYSQTLHIVSDQREIPDPYPLENLYSSRLVSLLPFVEMTLVSRLVSAHTTSPPVFLSVIVTLTLDASGVFGARNLTVL</sequence>